<keyword evidence="3" id="KW-1185">Reference proteome</keyword>
<comment type="caution">
    <text evidence="2">The sequence shown here is derived from an EMBL/GenBank/DDBJ whole genome shotgun (WGS) entry which is preliminary data.</text>
</comment>
<sequence>MSQDPRIAAPPFDDTAGDVIIRSSDNVSFYVHKAVISLASPVFADLFMLASPTPSEKSGKLLRPSFPVTEDSKALYRLLSWCDPRCAPSLDSPEDVLAVLEVADKYCMDQVMKHAADILLMSASYVEREPMKMAARYTLNSTWEEQMDRDTPELKHISAVALRRLGTYQLTCKRLVRGTVTDLSWFKDHVLARTMRTRRGGGIDGMHWSWKPWFLQHVQSMKEELYQTPSPIILAKFLVTATESAYACGSDGSANFSLDDLIKFNKVLTAEIIRIVSQVSFDLDD</sequence>
<organism evidence="2 3">
    <name type="scientific">Mycena metata</name>
    <dbReference type="NCBI Taxonomy" id="1033252"/>
    <lineage>
        <taxon>Eukaryota</taxon>
        <taxon>Fungi</taxon>
        <taxon>Dikarya</taxon>
        <taxon>Basidiomycota</taxon>
        <taxon>Agaricomycotina</taxon>
        <taxon>Agaricomycetes</taxon>
        <taxon>Agaricomycetidae</taxon>
        <taxon>Agaricales</taxon>
        <taxon>Marasmiineae</taxon>
        <taxon>Mycenaceae</taxon>
        <taxon>Mycena</taxon>
    </lineage>
</organism>
<protein>
    <recommendedName>
        <fullName evidence="1">BTB domain-containing protein</fullName>
    </recommendedName>
</protein>
<reference evidence="2" key="1">
    <citation type="submission" date="2023-03" db="EMBL/GenBank/DDBJ databases">
        <title>Massive genome expansion in bonnet fungi (Mycena s.s.) driven by repeated elements and novel gene families across ecological guilds.</title>
        <authorList>
            <consortium name="Lawrence Berkeley National Laboratory"/>
            <person name="Harder C.B."/>
            <person name="Miyauchi S."/>
            <person name="Viragh M."/>
            <person name="Kuo A."/>
            <person name="Thoen E."/>
            <person name="Andreopoulos B."/>
            <person name="Lu D."/>
            <person name="Skrede I."/>
            <person name="Drula E."/>
            <person name="Henrissat B."/>
            <person name="Morin E."/>
            <person name="Kohler A."/>
            <person name="Barry K."/>
            <person name="LaButti K."/>
            <person name="Morin E."/>
            <person name="Salamov A."/>
            <person name="Lipzen A."/>
            <person name="Mereny Z."/>
            <person name="Hegedus B."/>
            <person name="Baldrian P."/>
            <person name="Stursova M."/>
            <person name="Weitz H."/>
            <person name="Taylor A."/>
            <person name="Grigoriev I.V."/>
            <person name="Nagy L.G."/>
            <person name="Martin F."/>
            <person name="Kauserud H."/>
        </authorList>
    </citation>
    <scope>NUCLEOTIDE SEQUENCE</scope>
    <source>
        <strain evidence="2">CBHHK182m</strain>
    </source>
</reference>
<dbReference type="Gene3D" id="3.30.710.10">
    <property type="entry name" value="Potassium Channel Kv1.1, Chain A"/>
    <property type="match status" value="1"/>
</dbReference>
<dbReference type="Pfam" id="PF00651">
    <property type="entry name" value="BTB"/>
    <property type="match status" value="1"/>
</dbReference>
<dbReference type="SMART" id="SM00225">
    <property type="entry name" value="BTB"/>
    <property type="match status" value="1"/>
</dbReference>
<dbReference type="SUPFAM" id="SSF54695">
    <property type="entry name" value="POZ domain"/>
    <property type="match status" value="1"/>
</dbReference>
<feature type="domain" description="BTB" evidence="1">
    <location>
        <begin position="17"/>
        <end position="47"/>
    </location>
</feature>
<evidence type="ECO:0000313" key="3">
    <source>
        <dbReference type="Proteomes" id="UP001215598"/>
    </source>
</evidence>
<gene>
    <name evidence="2" type="ORF">B0H16DRAFT_1604013</name>
</gene>
<dbReference type="InterPro" id="IPR011333">
    <property type="entry name" value="SKP1/BTB/POZ_sf"/>
</dbReference>
<dbReference type="CDD" id="cd18186">
    <property type="entry name" value="BTB_POZ_ZBTB_KLHL-like"/>
    <property type="match status" value="1"/>
</dbReference>
<dbReference type="AlphaFoldDB" id="A0AAD7MK37"/>
<name>A0AAD7MK37_9AGAR</name>
<accession>A0AAD7MK37</accession>
<dbReference type="PROSITE" id="PS50097">
    <property type="entry name" value="BTB"/>
    <property type="match status" value="1"/>
</dbReference>
<evidence type="ECO:0000313" key="2">
    <source>
        <dbReference type="EMBL" id="KAJ7720827.1"/>
    </source>
</evidence>
<evidence type="ECO:0000259" key="1">
    <source>
        <dbReference type="PROSITE" id="PS50097"/>
    </source>
</evidence>
<proteinExistence type="predicted"/>
<dbReference type="InterPro" id="IPR000210">
    <property type="entry name" value="BTB/POZ_dom"/>
</dbReference>
<dbReference type="Proteomes" id="UP001215598">
    <property type="component" value="Unassembled WGS sequence"/>
</dbReference>
<dbReference type="EMBL" id="JARKIB010000236">
    <property type="protein sequence ID" value="KAJ7720827.1"/>
    <property type="molecule type" value="Genomic_DNA"/>
</dbReference>